<organism evidence="1 2">
    <name type="scientific">phage Lak_Megaphage_Sonny</name>
    <dbReference type="NCBI Taxonomy" id="3109229"/>
    <lineage>
        <taxon>Viruses</taxon>
        <taxon>Duplodnaviria</taxon>
        <taxon>Heunggongvirae</taxon>
        <taxon>Uroviricota</taxon>
        <taxon>Caudoviricetes</taxon>
        <taxon>Caudoviricetes code 15 clade</taxon>
    </lineage>
</organism>
<protein>
    <recommendedName>
        <fullName evidence="3">Transposase</fullName>
    </recommendedName>
</protein>
<sequence length="489" mass="57541">MITIKLKYETDSDSKVLIQKYQDQYAICLRSVYNLLFDLNKNDLLEAKFNYLKADSVCIEKVKSLNNINLMNSWFISSAIQEAYQMVKAEPEHRVVFGGKNLFKKISQHKITKDVFLKERHDYPLYSIGTCKPYKGNRFFNIESSDNVSITGIIFKPCRGTRIHLNAELQNYEETLLKLYVLQEQKTQPITYKIDQEYVYISYEETSLIDIKHPFIKNRVLAMDLNPNYIGWSICDWSEDGQTYNLVNYGIYSSKELNDKWFKLKKKKKKQKGFASNSKERLHICNLRKHMVIEIAKNLINTAIAYKCQIISIEDLDMESSDKCRGKKFNSLCNNLWDRSLFTNNLQKRCNQHNLILQKVKANYSSFIGNMLYRDEKLPDMVLSSIEIGRRGFEFYNQYITKEKEQIKGSVMFPAGYALMQVQVVTKEVFNLESDKEGWVSLYKCLKKSKLMYRLSVEDFQIQFSNFLNHNSLIKYCDKNTKILYNKII</sequence>
<accession>A0ABZ0Z6V9</accession>
<evidence type="ECO:0000313" key="1">
    <source>
        <dbReference type="EMBL" id="WQJ53764.1"/>
    </source>
</evidence>
<reference evidence="1 2" key="1">
    <citation type="submission" date="2023-11" db="EMBL/GenBank/DDBJ databases">
        <authorList>
            <person name="Cook R."/>
            <person name="Crisci M."/>
            <person name="Pye H."/>
            <person name="Adriaenssens E."/>
            <person name="Santini J."/>
        </authorList>
    </citation>
    <scope>NUCLEOTIDE SEQUENCE [LARGE SCALE GENOMIC DNA]</scope>
    <source>
        <strain evidence="1">Lak_Megaphage_Sonny</strain>
    </source>
</reference>
<evidence type="ECO:0000313" key="2">
    <source>
        <dbReference type="Proteomes" id="UP001358193"/>
    </source>
</evidence>
<evidence type="ECO:0008006" key="3">
    <source>
        <dbReference type="Google" id="ProtNLM"/>
    </source>
</evidence>
<dbReference type="Proteomes" id="UP001358193">
    <property type="component" value="Segment"/>
</dbReference>
<name>A0ABZ0Z6V9_9CAUD</name>
<keyword evidence="2" id="KW-1185">Reference proteome</keyword>
<dbReference type="EMBL" id="OR769223">
    <property type="protein sequence ID" value="WQJ53764.1"/>
    <property type="molecule type" value="Genomic_DNA"/>
</dbReference>
<proteinExistence type="predicted"/>